<dbReference type="RefSeq" id="WP_008212398.1">
    <property type="nucleotide sequence ID" value="NZ_JH414959.1"/>
</dbReference>
<gene>
    <name evidence="1" type="ORF">HMPREF9103_01349</name>
</gene>
<evidence type="ECO:0000313" key="1">
    <source>
        <dbReference type="EMBL" id="EHL98793.1"/>
    </source>
</evidence>
<evidence type="ECO:0000313" key="2">
    <source>
        <dbReference type="Proteomes" id="UP000004625"/>
    </source>
</evidence>
<reference evidence="1 2" key="1">
    <citation type="submission" date="2011-09" db="EMBL/GenBank/DDBJ databases">
        <authorList>
            <person name="Weinstock G."/>
            <person name="Sodergren E."/>
            <person name="Clifton S."/>
            <person name="Fulton L."/>
            <person name="Fulton B."/>
            <person name="Courtney L."/>
            <person name="Fronick C."/>
            <person name="Harrison M."/>
            <person name="Strong C."/>
            <person name="Farmer C."/>
            <person name="Delahaunty K."/>
            <person name="Markovic C."/>
            <person name="Hall O."/>
            <person name="Minx P."/>
            <person name="Tomlinson C."/>
            <person name="Mitreva M."/>
            <person name="Hou S."/>
            <person name="Chen J."/>
            <person name="Wollam A."/>
            <person name="Pepin K.H."/>
            <person name="Johnson M."/>
            <person name="Bhonagiri V."/>
            <person name="Zhang X."/>
            <person name="Suruliraj S."/>
            <person name="Warren W."/>
            <person name="Chinwalla A."/>
            <person name="Mardis E.R."/>
            <person name="Wilson R.K."/>
        </authorList>
    </citation>
    <scope>NUCLEOTIDE SEQUENCE [LARGE SCALE GENOMIC DNA]</scope>
    <source>
        <strain evidence="1 2">F0439</strain>
    </source>
</reference>
<keyword evidence="2" id="KW-1185">Reference proteome</keyword>
<dbReference type="HOGENOM" id="CLU_2012327_0_0_9"/>
<proteinExistence type="predicted"/>
<name>G9ZNP5_9LACO</name>
<dbReference type="AlphaFoldDB" id="G9ZNP5"/>
<dbReference type="eggNOG" id="ENOG5030K1D">
    <property type="taxonomic scope" value="Bacteria"/>
</dbReference>
<comment type="caution">
    <text evidence="1">The sequence shown here is derived from an EMBL/GenBank/DDBJ whole genome shotgun (WGS) entry which is preliminary data.</text>
</comment>
<accession>G9ZNP5</accession>
<dbReference type="STRING" id="797515.HMPREF9103_01349"/>
<dbReference type="EMBL" id="AGEY01000062">
    <property type="protein sequence ID" value="EHL98793.1"/>
    <property type="molecule type" value="Genomic_DNA"/>
</dbReference>
<protein>
    <submittedName>
        <fullName evidence="1">Uncharacterized protein</fullName>
    </submittedName>
</protein>
<sequence length="125" mass="14279">MKKLIAVIMITVGLIIGLSFGTQQSQASWFENGHLNGNFYARNATNLVIARKTVPVFKYRTGTCEANNRRAFYGYLHKGSKVFASGYSMSTGGVWIIKSKHQYYHNSRTFFAVGNTTHYWYHRLN</sequence>
<organism evidence="1 2">
    <name type="scientific">Lentilactobacillus parafarraginis F0439</name>
    <dbReference type="NCBI Taxonomy" id="797515"/>
    <lineage>
        <taxon>Bacteria</taxon>
        <taxon>Bacillati</taxon>
        <taxon>Bacillota</taxon>
        <taxon>Bacilli</taxon>
        <taxon>Lactobacillales</taxon>
        <taxon>Lactobacillaceae</taxon>
        <taxon>Lentilactobacillus</taxon>
    </lineage>
</organism>
<dbReference type="Proteomes" id="UP000004625">
    <property type="component" value="Unassembled WGS sequence"/>
</dbReference>